<evidence type="ECO:0000313" key="5">
    <source>
        <dbReference type="EMBL" id="KTR95601.1"/>
    </source>
</evidence>
<dbReference type="RefSeq" id="WP_058623079.1">
    <property type="nucleotide sequence ID" value="NZ_CP121699.1"/>
</dbReference>
<dbReference type="EMBL" id="LDRT01000029">
    <property type="protein sequence ID" value="KTR95601.1"/>
    <property type="molecule type" value="Genomic_DNA"/>
</dbReference>
<sequence>MPTSPSSALRGLGSVSRNTLREQILTRLRDAVSSGELAPGTHLGEIELADSLGVSRGTLREALRHLQQEGLLAADSRGRLSVRVVSAADIREIFDVRYALESLACEEICAFDDRSDAASVLRERLDTLNAAEEFAARVRADLAFHETLCELSGNATLLQSWQRVAGLARAALTSGGLDVAVANMSIDRHMPLVDILVEGDPDAARRFLRGHMDAAVERLLDRVEA</sequence>
<dbReference type="PANTHER" id="PTHR43537">
    <property type="entry name" value="TRANSCRIPTIONAL REGULATOR, GNTR FAMILY"/>
    <property type="match status" value="1"/>
</dbReference>
<evidence type="ECO:0000259" key="4">
    <source>
        <dbReference type="PROSITE" id="PS50949"/>
    </source>
</evidence>
<organism evidence="5 6">
    <name type="scientific">Microbacterium testaceum</name>
    <name type="common">Aureobacterium testaceum</name>
    <name type="synonym">Brevibacterium testaceum</name>
    <dbReference type="NCBI Taxonomy" id="2033"/>
    <lineage>
        <taxon>Bacteria</taxon>
        <taxon>Bacillati</taxon>
        <taxon>Actinomycetota</taxon>
        <taxon>Actinomycetes</taxon>
        <taxon>Micrococcales</taxon>
        <taxon>Microbacteriaceae</taxon>
        <taxon>Microbacterium</taxon>
    </lineage>
</organism>
<dbReference type="GO" id="GO:0003700">
    <property type="term" value="F:DNA-binding transcription factor activity"/>
    <property type="evidence" value="ECO:0007669"/>
    <property type="project" value="InterPro"/>
</dbReference>
<evidence type="ECO:0000256" key="1">
    <source>
        <dbReference type="ARBA" id="ARBA00023015"/>
    </source>
</evidence>
<accession>A0A147EZ54</accession>
<reference evidence="5 6" key="1">
    <citation type="journal article" date="2016" name="Front. Microbiol.">
        <title>Genomic Resource of Rice Seed Associated Bacteria.</title>
        <authorList>
            <person name="Midha S."/>
            <person name="Bansal K."/>
            <person name="Sharma S."/>
            <person name="Kumar N."/>
            <person name="Patil P.P."/>
            <person name="Chaudhry V."/>
            <person name="Patil P.B."/>
        </authorList>
    </citation>
    <scope>NUCLEOTIDE SEQUENCE [LARGE SCALE GENOMIC DNA]</scope>
    <source>
        <strain evidence="5 6">NS220</strain>
    </source>
</reference>
<dbReference type="PANTHER" id="PTHR43537:SF5">
    <property type="entry name" value="UXU OPERON TRANSCRIPTIONAL REGULATOR"/>
    <property type="match status" value="1"/>
</dbReference>
<protein>
    <recommendedName>
        <fullName evidence="4">HTH gntR-type domain-containing protein</fullName>
    </recommendedName>
</protein>
<dbReference type="SMART" id="SM00345">
    <property type="entry name" value="HTH_GNTR"/>
    <property type="match status" value="1"/>
</dbReference>
<keyword evidence="2" id="KW-0238">DNA-binding</keyword>
<evidence type="ECO:0000256" key="2">
    <source>
        <dbReference type="ARBA" id="ARBA00023125"/>
    </source>
</evidence>
<dbReference type="Proteomes" id="UP000075025">
    <property type="component" value="Unassembled WGS sequence"/>
</dbReference>
<dbReference type="GO" id="GO:0003677">
    <property type="term" value="F:DNA binding"/>
    <property type="evidence" value="ECO:0007669"/>
    <property type="project" value="UniProtKB-KW"/>
</dbReference>
<evidence type="ECO:0000256" key="3">
    <source>
        <dbReference type="ARBA" id="ARBA00023163"/>
    </source>
</evidence>
<dbReference type="OrthoDB" id="9816161at2"/>
<proteinExistence type="predicted"/>
<dbReference type="Pfam" id="PF07729">
    <property type="entry name" value="FCD"/>
    <property type="match status" value="1"/>
</dbReference>
<dbReference type="PRINTS" id="PR00035">
    <property type="entry name" value="HTHGNTR"/>
</dbReference>
<dbReference type="InterPro" id="IPR036388">
    <property type="entry name" value="WH-like_DNA-bd_sf"/>
</dbReference>
<evidence type="ECO:0000313" key="6">
    <source>
        <dbReference type="Proteomes" id="UP000075025"/>
    </source>
</evidence>
<keyword evidence="3" id="KW-0804">Transcription</keyword>
<dbReference type="Gene3D" id="1.20.120.530">
    <property type="entry name" value="GntR ligand-binding domain-like"/>
    <property type="match status" value="1"/>
</dbReference>
<gene>
    <name evidence="5" type="ORF">NS220_05480</name>
</gene>
<name>A0A147EZ54_MICTE</name>
<dbReference type="SMART" id="SM00895">
    <property type="entry name" value="FCD"/>
    <property type="match status" value="1"/>
</dbReference>
<comment type="caution">
    <text evidence="5">The sequence shown here is derived from an EMBL/GenBank/DDBJ whole genome shotgun (WGS) entry which is preliminary data.</text>
</comment>
<keyword evidence="1" id="KW-0805">Transcription regulation</keyword>
<dbReference type="Pfam" id="PF00392">
    <property type="entry name" value="GntR"/>
    <property type="match status" value="1"/>
</dbReference>
<dbReference type="PATRIC" id="fig|2033.6.peg.2053"/>
<dbReference type="InterPro" id="IPR008920">
    <property type="entry name" value="TF_FadR/GntR_C"/>
</dbReference>
<dbReference type="SUPFAM" id="SSF48008">
    <property type="entry name" value="GntR ligand-binding domain-like"/>
    <property type="match status" value="1"/>
</dbReference>
<dbReference type="CDD" id="cd07377">
    <property type="entry name" value="WHTH_GntR"/>
    <property type="match status" value="1"/>
</dbReference>
<dbReference type="SUPFAM" id="SSF46785">
    <property type="entry name" value="Winged helix' DNA-binding domain"/>
    <property type="match status" value="1"/>
</dbReference>
<dbReference type="InterPro" id="IPR011711">
    <property type="entry name" value="GntR_C"/>
</dbReference>
<dbReference type="PROSITE" id="PS50949">
    <property type="entry name" value="HTH_GNTR"/>
    <property type="match status" value="1"/>
</dbReference>
<dbReference type="InterPro" id="IPR000524">
    <property type="entry name" value="Tscrpt_reg_HTH_GntR"/>
</dbReference>
<feature type="domain" description="HTH gntR-type" evidence="4">
    <location>
        <begin position="18"/>
        <end position="87"/>
    </location>
</feature>
<dbReference type="Gene3D" id="1.10.10.10">
    <property type="entry name" value="Winged helix-like DNA-binding domain superfamily/Winged helix DNA-binding domain"/>
    <property type="match status" value="1"/>
</dbReference>
<dbReference type="InterPro" id="IPR036390">
    <property type="entry name" value="WH_DNA-bd_sf"/>
</dbReference>
<dbReference type="AlphaFoldDB" id="A0A147EZ54"/>